<name>A0A420F7D4_9ACTN</name>
<evidence type="ECO:0000256" key="1">
    <source>
        <dbReference type="SAM" id="SignalP"/>
    </source>
</evidence>
<sequence>MSKQFSRRSALRLGALAASAPAVASLLPATAAHGARSTTDPATTVPRPGWVGPNWSVTPFALNQVALRDGIFQQKRDRMLHYARHYPGTGGVLDGPDRMLHLFRANAGLPAPGTYPGGWDTPRHLLRGHFTGHYLTLLAQAYAATGEDVFVDKLDYLVEELGKCQRELDKRNLGRVPGRSGRAVRLGDPHPNQYVQLPAGMLDGVTELTIAVWVNPAVAQTGARIAHFGASPTSYLSLTADSAGPRFAITNLGSANEQQITSNTGIPAGQWTHLAVTLSPTGVGRVYVNGVEAGAKVLALTAAALGRTVDNWIGRSRNDNDPFLNATVDDFRLYRRALDPAEVQALHSDGAPAPSDLVAWYRFDDEGETAVDHSANHRDARIVGVGYPGFLAAFPEGQFVRLEPPTFQPNSGPNAVWAPWYTCHKIMRGLLNAYDLTGNEEALDIAFRMGDWAHQRLSRISRDDLNRMWDIYSAGEAGSMNEVMAELAALASDEDRKARYLATAKAFTFDTLFDASVAGRDELNGRHANQYMAPNIGYLRIYEQTGEADYHTAARNFWSMVVPHRIFSNGGAGRSEHFRQRGSITSGFTSSSDPRHAETCCAYNMLRLTRNLFFHEQDPAYMDYYEKALHNQILSSRRDIDSVTSTEVTYHQNMWPGRSRRIGNVIEYSRYGGNGSCCNGTGLESHTKYQESIYFRSADESTLYVNLFIASTLTWPSRGFVITQDTAYPTRGATRLRFDTGDGPLQIKLRVPSWARKGYTVTVNGVRQALDAAPGTYVTLDRHWTEGDVVDVSMPFSFRVEKALDDRAIQSILYGPTLMVVRDDTPSYRQFSFYKDLKLDGDLAPAIAPTDVPMHFTTHGYTLAPYYVSDPVPGEFNAYHPYVKRVEPEVVFGSVRTGVPNDGIRDEDGETFLDRVWEAAPFANHGQFVRRVEEVSGQWLAAGRHTREQRQAILAGTARAERDLRG</sequence>
<proteinExistence type="predicted"/>
<dbReference type="RefSeq" id="WP_120326924.1">
    <property type="nucleotide sequence ID" value="NZ_RAQQ01000002.1"/>
</dbReference>
<dbReference type="Pfam" id="PF20736">
    <property type="entry name" value="Glyco_hydro127M"/>
    <property type="match status" value="1"/>
</dbReference>
<dbReference type="EMBL" id="RAQQ01000002">
    <property type="protein sequence ID" value="RKF28837.1"/>
    <property type="molecule type" value="Genomic_DNA"/>
</dbReference>
<dbReference type="PROSITE" id="PS51318">
    <property type="entry name" value="TAT"/>
    <property type="match status" value="1"/>
</dbReference>
<dbReference type="AlphaFoldDB" id="A0A420F7D4"/>
<feature type="signal peptide" evidence="1">
    <location>
        <begin position="1"/>
        <end position="24"/>
    </location>
</feature>
<dbReference type="InterPro" id="IPR008928">
    <property type="entry name" value="6-hairpin_glycosidase_sf"/>
</dbReference>
<dbReference type="InterPro" id="IPR006311">
    <property type="entry name" value="TAT_signal"/>
</dbReference>
<protein>
    <submittedName>
        <fullName evidence="4">Glycosylase</fullName>
    </submittedName>
</protein>
<dbReference type="Proteomes" id="UP000285744">
    <property type="component" value="Unassembled WGS sequence"/>
</dbReference>
<accession>A0A420F7D4</accession>
<dbReference type="PANTHER" id="PTHR31151:SF0">
    <property type="entry name" value="PROLINE-TRNA LIGASE (DUF1680)"/>
    <property type="match status" value="1"/>
</dbReference>
<feature type="chain" id="PRO_5038818478" evidence="1">
    <location>
        <begin position="25"/>
        <end position="966"/>
    </location>
</feature>
<dbReference type="Gene3D" id="2.60.120.200">
    <property type="match status" value="1"/>
</dbReference>
<organism evidence="4 5">
    <name type="scientific">Micromonospora globbae</name>
    <dbReference type="NCBI Taxonomy" id="1894969"/>
    <lineage>
        <taxon>Bacteria</taxon>
        <taxon>Bacillati</taxon>
        <taxon>Actinomycetota</taxon>
        <taxon>Actinomycetes</taxon>
        <taxon>Micromonosporales</taxon>
        <taxon>Micromonosporaceae</taxon>
        <taxon>Micromonospora</taxon>
    </lineage>
</organism>
<evidence type="ECO:0000259" key="3">
    <source>
        <dbReference type="Pfam" id="PF20736"/>
    </source>
</evidence>
<dbReference type="SUPFAM" id="SSF48208">
    <property type="entry name" value="Six-hairpin glycosidases"/>
    <property type="match status" value="1"/>
</dbReference>
<feature type="domain" description="Non-reducing end beta-L-arabinofuranosidase-like GH127 middle" evidence="3">
    <location>
        <begin position="702"/>
        <end position="795"/>
    </location>
</feature>
<dbReference type="GO" id="GO:0005975">
    <property type="term" value="P:carbohydrate metabolic process"/>
    <property type="evidence" value="ECO:0007669"/>
    <property type="project" value="InterPro"/>
</dbReference>
<dbReference type="SUPFAM" id="SSF49899">
    <property type="entry name" value="Concanavalin A-like lectins/glucanases"/>
    <property type="match status" value="1"/>
</dbReference>
<dbReference type="InterPro" id="IPR013320">
    <property type="entry name" value="ConA-like_dom_sf"/>
</dbReference>
<dbReference type="Pfam" id="PF07944">
    <property type="entry name" value="Beta-AFase-like_GH127_cat"/>
    <property type="match status" value="2"/>
</dbReference>
<dbReference type="PANTHER" id="PTHR31151">
    <property type="entry name" value="PROLINE-TRNA LIGASE (DUF1680)"/>
    <property type="match status" value="1"/>
</dbReference>
<dbReference type="InterPro" id="IPR012878">
    <property type="entry name" value="Beta-AFase-like_GH127_cat"/>
</dbReference>
<dbReference type="Pfam" id="PF13385">
    <property type="entry name" value="Laminin_G_3"/>
    <property type="match status" value="1"/>
</dbReference>
<dbReference type="OrthoDB" id="9757939at2"/>
<evidence type="ECO:0000259" key="2">
    <source>
        <dbReference type="Pfam" id="PF07944"/>
    </source>
</evidence>
<comment type="caution">
    <text evidence="4">The sequence shown here is derived from an EMBL/GenBank/DDBJ whole genome shotgun (WGS) entry which is preliminary data.</text>
</comment>
<gene>
    <name evidence="4" type="ORF">D7I43_03635</name>
</gene>
<feature type="domain" description="Non-reducing end beta-L-arabinofuranosidase-like GH127 catalytic" evidence="2">
    <location>
        <begin position="389"/>
        <end position="691"/>
    </location>
</feature>
<reference evidence="4 5" key="1">
    <citation type="journal article" date="2018" name="Int. J. Syst. Evol. Microbiol.">
        <title>Micromonospora globbae sp. nov., an endophytic actinomycete isolated from roots of Globba winitii C. H. Wright.</title>
        <authorList>
            <person name="Kuncharoen N."/>
            <person name="Pittayakhajonwut P."/>
            <person name="Tanasupawat S."/>
        </authorList>
    </citation>
    <scope>NUCLEOTIDE SEQUENCE [LARGE SCALE GENOMIC DNA]</scope>
    <source>
        <strain evidence="4 5">WPS1-2</strain>
    </source>
</reference>
<evidence type="ECO:0000313" key="5">
    <source>
        <dbReference type="Proteomes" id="UP000285744"/>
    </source>
</evidence>
<dbReference type="InterPro" id="IPR049046">
    <property type="entry name" value="Beta-AFase-like_GH127_middle"/>
</dbReference>
<evidence type="ECO:0000313" key="4">
    <source>
        <dbReference type="EMBL" id="RKF28837.1"/>
    </source>
</evidence>
<keyword evidence="1" id="KW-0732">Signal</keyword>
<feature type="domain" description="Non-reducing end beta-L-arabinofuranosidase-like GH127 catalytic" evidence="2">
    <location>
        <begin position="64"/>
        <end position="166"/>
    </location>
</feature>